<dbReference type="OrthoDB" id="794282at2"/>
<dbReference type="EMBL" id="PYLS01000001">
    <property type="protein sequence ID" value="PST84572.1"/>
    <property type="molecule type" value="Genomic_DNA"/>
</dbReference>
<proteinExistence type="predicted"/>
<comment type="caution">
    <text evidence="1">The sequence shown here is derived from an EMBL/GenBank/DDBJ whole genome shotgun (WGS) entry which is preliminary data.</text>
</comment>
<reference evidence="1 2" key="1">
    <citation type="submission" date="2018-03" db="EMBL/GenBank/DDBJ databases">
        <authorList>
            <person name="Keele B.F."/>
        </authorList>
    </citation>
    <scope>NUCLEOTIDE SEQUENCE [LARGE SCALE GENOMIC DNA]</scope>
    <source>
        <strain evidence="1 2">YL28-9</strain>
    </source>
</reference>
<dbReference type="AlphaFoldDB" id="A0A2T3HQ49"/>
<name>A0A2T3HQ49_9SPHI</name>
<evidence type="ECO:0000313" key="1">
    <source>
        <dbReference type="EMBL" id="PST84572.1"/>
    </source>
</evidence>
<sequence length="134" mass="15333">MYRRDLLTAEIQKLAQVLAKILRLKNENREDEAQETFDQSLQAFFDLPTDALSLPETEFAALLADRRFDAGKLDYLGQMMHLQFDPSATSAVNINLAKNLLGLYALLENNHHIQSFQNLAIQQQLKKYLSNADH</sequence>
<accession>A0A2T3HQ49</accession>
<gene>
    <name evidence="1" type="ORF">C7T94_00060</name>
</gene>
<organism evidence="1 2">
    <name type="scientific">Pedobacter yulinensis</name>
    <dbReference type="NCBI Taxonomy" id="2126353"/>
    <lineage>
        <taxon>Bacteria</taxon>
        <taxon>Pseudomonadati</taxon>
        <taxon>Bacteroidota</taxon>
        <taxon>Sphingobacteriia</taxon>
        <taxon>Sphingobacteriales</taxon>
        <taxon>Sphingobacteriaceae</taxon>
        <taxon>Pedobacter</taxon>
    </lineage>
</organism>
<keyword evidence="2" id="KW-1185">Reference proteome</keyword>
<protein>
    <submittedName>
        <fullName evidence="1">Uncharacterized protein</fullName>
    </submittedName>
</protein>
<dbReference type="RefSeq" id="WP_107212473.1">
    <property type="nucleotide sequence ID" value="NZ_KZ686268.1"/>
</dbReference>
<evidence type="ECO:0000313" key="2">
    <source>
        <dbReference type="Proteomes" id="UP000240912"/>
    </source>
</evidence>
<dbReference type="Proteomes" id="UP000240912">
    <property type="component" value="Unassembled WGS sequence"/>
</dbReference>